<dbReference type="PANTHER" id="PTHR43765">
    <property type="entry name" value="2-DEHYDROPANTOATE 2-REDUCTASE-RELATED"/>
    <property type="match status" value="1"/>
</dbReference>
<evidence type="ECO:0000259" key="5">
    <source>
        <dbReference type="Pfam" id="PF02558"/>
    </source>
</evidence>
<dbReference type="SUPFAM" id="SSF51735">
    <property type="entry name" value="NAD(P)-binding Rossmann-fold domains"/>
    <property type="match status" value="1"/>
</dbReference>
<dbReference type="InterPro" id="IPR013752">
    <property type="entry name" value="KPA_reductase"/>
</dbReference>
<keyword evidence="3" id="KW-0560">Oxidoreductase</keyword>
<dbReference type="InterPro" id="IPR013328">
    <property type="entry name" value="6PGD_dom2"/>
</dbReference>
<evidence type="ECO:0000313" key="8">
    <source>
        <dbReference type="Proteomes" id="UP000503462"/>
    </source>
</evidence>
<proteinExistence type="inferred from homology"/>
<keyword evidence="8" id="KW-1185">Reference proteome</keyword>
<dbReference type="EMBL" id="CP051141">
    <property type="protein sequence ID" value="QIW99322.1"/>
    <property type="molecule type" value="Genomic_DNA"/>
</dbReference>
<evidence type="ECO:0000256" key="3">
    <source>
        <dbReference type="ARBA" id="ARBA00023002"/>
    </source>
</evidence>
<evidence type="ECO:0000256" key="1">
    <source>
        <dbReference type="ARBA" id="ARBA00007870"/>
    </source>
</evidence>
<feature type="domain" description="Ketopantoate reductase C-terminal" evidence="6">
    <location>
        <begin position="254"/>
        <end position="370"/>
    </location>
</feature>
<dbReference type="Gene3D" id="3.40.50.720">
    <property type="entry name" value="NAD(P)-binding Rossmann-like Domain"/>
    <property type="match status" value="1"/>
</dbReference>
<evidence type="ECO:0008006" key="9">
    <source>
        <dbReference type="Google" id="ProtNLM"/>
    </source>
</evidence>
<dbReference type="AlphaFoldDB" id="A0A6H0XX50"/>
<dbReference type="PANTHER" id="PTHR43765:SF2">
    <property type="entry name" value="2-DEHYDROPANTOATE 2-REDUCTASE"/>
    <property type="match status" value="1"/>
</dbReference>
<dbReference type="InterPro" id="IPR050838">
    <property type="entry name" value="Ketopantoate_reductase"/>
</dbReference>
<dbReference type="GO" id="GO:0005739">
    <property type="term" value="C:mitochondrion"/>
    <property type="evidence" value="ECO:0007669"/>
    <property type="project" value="TreeGrafter"/>
</dbReference>
<evidence type="ECO:0000313" key="7">
    <source>
        <dbReference type="EMBL" id="QIW99322.1"/>
    </source>
</evidence>
<feature type="region of interest" description="Disordered" evidence="4">
    <location>
        <begin position="1"/>
        <end position="30"/>
    </location>
</feature>
<keyword evidence="2" id="KW-0521">NADP</keyword>
<dbReference type="InterPro" id="IPR036291">
    <property type="entry name" value="NAD(P)-bd_dom_sf"/>
</dbReference>
<evidence type="ECO:0000256" key="4">
    <source>
        <dbReference type="SAM" id="MobiDB-lite"/>
    </source>
</evidence>
<accession>A0A6H0XX50</accession>
<dbReference type="OrthoDB" id="73846at2759"/>
<dbReference type="Proteomes" id="UP000503462">
    <property type="component" value="Chromosome 3"/>
</dbReference>
<gene>
    <name evidence="7" type="ORF">AMS68_004840</name>
</gene>
<dbReference type="GO" id="GO:0050661">
    <property type="term" value="F:NADP binding"/>
    <property type="evidence" value="ECO:0007669"/>
    <property type="project" value="TreeGrafter"/>
</dbReference>
<dbReference type="InterPro" id="IPR008927">
    <property type="entry name" value="6-PGluconate_DH-like_C_sf"/>
</dbReference>
<protein>
    <recommendedName>
        <fullName evidence="9">2-dehydropantoate 2-reductase</fullName>
    </recommendedName>
</protein>
<feature type="domain" description="Ketopantoate reductase N-terminal" evidence="5">
    <location>
        <begin position="53"/>
        <end position="246"/>
    </location>
</feature>
<dbReference type="Gene3D" id="1.10.1040.10">
    <property type="entry name" value="N-(1-d-carboxylethyl)-l-norvaline Dehydrogenase, domain 2"/>
    <property type="match status" value="1"/>
</dbReference>
<dbReference type="Pfam" id="PF02558">
    <property type="entry name" value="ApbA"/>
    <property type="match status" value="1"/>
</dbReference>
<evidence type="ECO:0000256" key="2">
    <source>
        <dbReference type="ARBA" id="ARBA00022857"/>
    </source>
</evidence>
<dbReference type="SUPFAM" id="SSF48179">
    <property type="entry name" value="6-phosphogluconate dehydrogenase C-terminal domain-like"/>
    <property type="match status" value="1"/>
</dbReference>
<dbReference type="GO" id="GO:0008677">
    <property type="term" value="F:2-dehydropantoate 2-reductase activity"/>
    <property type="evidence" value="ECO:0007669"/>
    <property type="project" value="TreeGrafter"/>
</dbReference>
<organism evidence="7 8">
    <name type="scientific">Peltaster fructicola</name>
    <dbReference type="NCBI Taxonomy" id="286661"/>
    <lineage>
        <taxon>Eukaryota</taxon>
        <taxon>Fungi</taxon>
        <taxon>Dikarya</taxon>
        <taxon>Ascomycota</taxon>
        <taxon>Pezizomycotina</taxon>
        <taxon>Dothideomycetes</taxon>
        <taxon>Dothideomycetes incertae sedis</taxon>
        <taxon>Peltaster</taxon>
    </lineage>
</organism>
<comment type="similarity">
    <text evidence="1">Belongs to the ketopantoate reductase family.</text>
</comment>
<dbReference type="Pfam" id="PF08546">
    <property type="entry name" value="ApbA_C"/>
    <property type="match status" value="1"/>
</dbReference>
<evidence type="ECO:0000259" key="6">
    <source>
        <dbReference type="Pfam" id="PF08546"/>
    </source>
</evidence>
<sequence>MNASPQNRDLDFAASDQNVDLQEEDADNRVSEQSLTEIEQQYEALPDTVPRRIHVLGTGSIGKLVAHSLRSLPEPPPVTLLLHRYKLLEAWKNGPQEITINRDGFDIKQEGFDVELPREIRRKHGTIVEQKDEEAFSGSVKRHEAAQALAAEQHGSQTFRTQLRQGQRYKATTDDIIHHLVVTTKTFLTVPAILPIKHKLRPSSTICLLQNGMGVIDELNEKVFPDPSTRPKYIQGVITHGVNVPPEVAQHDPFYAVHAGQDARNGCILDNFAITRTMRLMLAEISLVIRSLPELRGLPNVANRFSAQRLETIVLSVATSTAQNISSMLADVRGGRRTEVEFINGYIIRRGEELGIKCVVNYGIMNTVIGKANMTREELRSEIPTDSRVDLNQGL</sequence>
<reference evidence="7 8" key="1">
    <citation type="journal article" date="2016" name="Sci. Rep.">
        <title>Peltaster fructicola genome reveals evolution from an invasive phytopathogen to an ectophytic parasite.</title>
        <authorList>
            <person name="Xu C."/>
            <person name="Chen H."/>
            <person name="Gleason M.L."/>
            <person name="Xu J.R."/>
            <person name="Liu H."/>
            <person name="Zhang R."/>
            <person name="Sun G."/>
        </authorList>
    </citation>
    <scope>NUCLEOTIDE SEQUENCE [LARGE SCALE GENOMIC DNA]</scope>
    <source>
        <strain evidence="7 8">LNHT1506</strain>
    </source>
</reference>
<name>A0A6H0XX50_9PEZI</name>
<dbReference type="InterPro" id="IPR013332">
    <property type="entry name" value="KPR_N"/>
</dbReference>